<sequence>MTLFLMAKAFKLNYSTQTNKNQRISSNPHTKQIAPPGMNLGQDEQMQMVKGNRGISLDSVKNVGNQNGLIVVLEIANSNANQIGNGNVEEAWIQLQAEEFDFMAAVRDLDEIEEVNANCILLCSLKRSSILIYSSLF</sequence>
<reference evidence="1" key="1">
    <citation type="journal article" date="2019" name="Sci. Rep.">
        <title>Draft genome of Tanacetum cinerariifolium, the natural source of mosquito coil.</title>
        <authorList>
            <person name="Yamashiro T."/>
            <person name="Shiraishi A."/>
            <person name="Satake H."/>
            <person name="Nakayama K."/>
        </authorList>
    </citation>
    <scope>NUCLEOTIDE SEQUENCE</scope>
</reference>
<accession>A0A6L2JZR8</accession>
<evidence type="ECO:0000313" key="1">
    <source>
        <dbReference type="EMBL" id="GEU42120.1"/>
    </source>
</evidence>
<proteinExistence type="predicted"/>
<dbReference type="AlphaFoldDB" id="A0A6L2JZR8"/>
<gene>
    <name evidence="1" type="ORF">Tci_014098</name>
</gene>
<comment type="caution">
    <text evidence="1">The sequence shown here is derived from an EMBL/GenBank/DDBJ whole genome shotgun (WGS) entry which is preliminary data.</text>
</comment>
<name>A0A6L2JZR8_TANCI</name>
<protein>
    <submittedName>
        <fullName evidence="1">Uncharacterized protein</fullName>
    </submittedName>
</protein>
<organism evidence="1">
    <name type="scientific">Tanacetum cinerariifolium</name>
    <name type="common">Dalmatian daisy</name>
    <name type="synonym">Chrysanthemum cinerariifolium</name>
    <dbReference type="NCBI Taxonomy" id="118510"/>
    <lineage>
        <taxon>Eukaryota</taxon>
        <taxon>Viridiplantae</taxon>
        <taxon>Streptophyta</taxon>
        <taxon>Embryophyta</taxon>
        <taxon>Tracheophyta</taxon>
        <taxon>Spermatophyta</taxon>
        <taxon>Magnoliopsida</taxon>
        <taxon>eudicotyledons</taxon>
        <taxon>Gunneridae</taxon>
        <taxon>Pentapetalae</taxon>
        <taxon>asterids</taxon>
        <taxon>campanulids</taxon>
        <taxon>Asterales</taxon>
        <taxon>Asteraceae</taxon>
        <taxon>Asteroideae</taxon>
        <taxon>Anthemideae</taxon>
        <taxon>Anthemidinae</taxon>
        <taxon>Tanacetum</taxon>
    </lineage>
</organism>
<dbReference type="EMBL" id="BKCJ010001527">
    <property type="protein sequence ID" value="GEU42120.1"/>
    <property type="molecule type" value="Genomic_DNA"/>
</dbReference>